<protein>
    <submittedName>
        <fullName evidence="2">Putative glyoxalase superfamily protein PhnB</fullName>
    </submittedName>
</protein>
<dbReference type="PANTHER" id="PTHR34109:SF1">
    <property type="entry name" value="VOC DOMAIN-CONTAINING PROTEIN"/>
    <property type="match status" value="1"/>
</dbReference>
<dbReference type="InterPro" id="IPR004360">
    <property type="entry name" value="Glyas_Fos-R_dOase_dom"/>
</dbReference>
<comment type="caution">
    <text evidence="2">The sequence shown here is derived from an EMBL/GenBank/DDBJ whole genome shotgun (WGS) entry which is preliminary data.</text>
</comment>
<dbReference type="Gene3D" id="3.30.720.110">
    <property type="match status" value="1"/>
</dbReference>
<feature type="domain" description="VOC" evidence="1">
    <location>
        <begin position="9"/>
        <end position="126"/>
    </location>
</feature>
<dbReference type="InterPro" id="IPR037523">
    <property type="entry name" value="VOC_core"/>
</dbReference>
<name>A0A419V0A4_9BACL</name>
<dbReference type="Pfam" id="PF00903">
    <property type="entry name" value="Glyoxalase"/>
    <property type="match status" value="1"/>
</dbReference>
<dbReference type="InterPro" id="IPR029068">
    <property type="entry name" value="Glyas_Bleomycin-R_OHBP_Dase"/>
</dbReference>
<dbReference type="AlphaFoldDB" id="A0A419V0A4"/>
<reference evidence="2 3" key="1">
    <citation type="submission" date="2018-09" db="EMBL/GenBank/DDBJ databases">
        <title>Genomic Encyclopedia of Archaeal and Bacterial Type Strains, Phase II (KMG-II): from individual species to whole genera.</title>
        <authorList>
            <person name="Goeker M."/>
        </authorList>
    </citation>
    <scope>NUCLEOTIDE SEQUENCE [LARGE SCALE GENOMIC DNA]</scope>
    <source>
        <strain evidence="2 3">DSM 17008</strain>
    </source>
</reference>
<dbReference type="PROSITE" id="PS51819">
    <property type="entry name" value="VOC"/>
    <property type="match status" value="1"/>
</dbReference>
<dbReference type="EMBL" id="RAPK01000010">
    <property type="protein sequence ID" value="RKD71365.1"/>
    <property type="molecule type" value="Genomic_DNA"/>
</dbReference>
<evidence type="ECO:0000259" key="1">
    <source>
        <dbReference type="PROSITE" id="PS51819"/>
    </source>
</evidence>
<dbReference type="OrthoDB" id="9795306at2"/>
<accession>A0A419V0A4</accession>
<dbReference type="Proteomes" id="UP000285120">
    <property type="component" value="Unassembled WGS sequence"/>
</dbReference>
<evidence type="ECO:0000313" key="2">
    <source>
        <dbReference type="EMBL" id="RKD71365.1"/>
    </source>
</evidence>
<keyword evidence="3" id="KW-1185">Reference proteome</keyword>
<sequence length="127" mass="14316">MNHAFKPDGYNSLSPYLIVDDAQKLMDFLKEVFGAKELRRYDNEDGTIMHAEIQIDDSVMMIADASEQYPAVSHLLHVYVPNVDEVFDRAVQSGCTSMEKPAQRGDPDKRGTFKDFGGNIWSVATQQ</sequence>
<gene>
    <name evidence="2" type="ORF">ATL39_2761</name>
</gene>
<dbReference type="CDD" id="cd07246">
    <property type="entry name" value="VOC_like"/>
    <property type="match status" value="1"/>
</dbReference>
<organism evidence="2 3">
    <name type="scientific">Sinobaca qinghaiensis</name>
    <dbReference type="NCBI Taxonomy" id="342944"/>
    <lineage>
        <taxon>Bacteria</taxon>
        <taxon>Bacillati</taxon>
        <taxon>Bacillota</taxon>
        <taxon>Bacilli</taxon>
        <taxon>Bacillales</taxon>
        <taxon>Sporolactobacillaceae</taxon>
        <taxon>Sinobaca</taxon>
    </lineage>
</organism>
<dbReference type="RefSeq" id="WP_120193900.1">
    <property type="nucleotide sequence ID" value="NZ_RAPK01000010.1"/>
</dbReference>
<proteinExistence type="predicted"/>
<dbReference type="SUPFAM" id="SSF54593">
    <property type="entry name" value="Glyoxalase/Bleomycin resistance protein/Dihydroxybiphenyl dioxygenase"/>
    <property type="match status" value="1"/>
</dbReference>
<dbReference type="PANTHER" id="PTHR34109">
    <property type="entry name" value="BNAUNNG04460D PROTEIN-RELATED"/>
    <property type="match status" value="1"/>
</dbReference>
<dbReference type="Gene3D" id="3.30.720.120">
    <property type="match status" value="1"/>
</dbReference>
<evidence type="ECO:0000313" key="3">
    <source>
        <dbReference type="Proteomes" id="UP000285120"/>
    </source>
</evidence>